<evidence type="ECO:0000313" key="2">
    <source>
        <dbReference type="Proteomes" id="UP000028194"/>
    </source>
</evidence>
<dbReference type="InterPro" id="IPR036390">
    <property type="entry name" value="WH_DNA-bd_sf"/>
</dbReference>
<gene>
    <name evidence="1" type="ORF">NTE_01322</name>
</gene>
<dbReference type="InterPro" id="IPR036388">
    <property type="entry name" value="WH-like_DNA-bd_sf"/>
</dbReference>
<dbReference type="AlphaFoldDB" id="A0A075MQM7"/>
<dbReference type="PANTHER" id="PTHR30154:SF34">
    <property type="entry name" value="TRANSCRIPTIONAL REGULATOR AZLB"/>
    <property type="match status" value="1"/>
</dbReference>
<name>A0A075MQM7_9ARCH</name>
<dbReference type="SMART" id="SM00344">
    <property type="entry name" value="HTH_ASNC"/>
    <property type="match status" value="1"/>
</dbReference>
<evidence type="ECO:0000313" key="1">
    <source>
        <dbReference type="EMBL" id="AIF83390.1"/>
    </source>
</evidence>
<dbReference type="RefSeq" id="WP_148700170.1">
    <property type="nucleotide sequence ID" value="NZ_CP007174.1"/>
</dbReference>
<reference evidence="1 2" key="1">
    <citation type="journal article" date="2014" name="PLoS ONE">
        <title>Genome Sequence of Candidatus Nitrososphaera evergladensis from Group I.1b Enriched from Everglades Soil Reveals Novel Genomic Features of the Ammonia-Oxidizing Archaea.</title>
        <authorList>
            <person name="Zhalnina K.V."/>
            <person name="Dias R."/>
            <person name="Leonard M.T."/>
            <person name="Dorr de Quadros P."/>
            <person name="Camargo F.A."/>
            <person name="Drew J.C."/>
            <person name="Farmerie W.G."/>
            <person name="Daroub S.H."/>
            <person name="Triplett E.W."/>
        </authorList>
    </citation>
    <scope>NUCLEOTIDE SEQUENCE [LARGE SCALE GENOMIC DNA]</scope>
    <source>
        <strain evidence="1 2">SR1</strain>
    </source>
</reference>
<dbReference type="HOGENOM" id="CLU_1665408_0_0_2"/>
<dbReference type="EMBL" id="CP007174">
    <property type="protein sequence ID" value="AIF83390.1"/>
    <property type="molecule type" value="Genomic_DNA"/>
</dbReference>
<dbReference type="Gene3D" id="1.10.10.10">
    <property type="entry name" value="Winged helix-like DNA-binding domain superfamily/Winged helix DNA-binding domain"/>
    <property type="match status" value="1"/>
</dbReference>
<dbReference type="InterPro" id="IPR019888">
    <property type="entry name" value="Tscrpt_reg_AsnC-like"/>
</dbReference>
<accession>A0A075MQM7</accession>
<dbReference type="GeneID" id="41597123"/>
<keyword evidence="2" id="KW-1185">Reference proteome</keyword>
<dbReference type="Pfam" id="PF13412">
    <property type="entry name" value="HTH_24"/>
    <property type="match status" value="1"/>
</dbReference>
<dbReference type="GO" id="GO:0005829">
    <property type="term" value="C:cytosol"/>
    <property type="evidence" value="ECO:0007669"/>
    <property type="project" value="TreeGrafter"/>
</dbReference>
<sequence length="157" mass="17924">MKLCALDREILKIILAPHNGKIISSKEIAKRLSVPATTVQRHRRKLEDEEILTASYCLNLKRFGLRHVDFLVSTQNGKTMLVIKKLEKMKEVVSVTRSIGQPTIDLQVETILMDNEEILNMLETIKGMDGVRDAIWSESIQRVVQKAAVPYHLLDYV</sequence>
<dbReference type="KEGG" id="nev:NTE_01322"/>
<proteinExistence type="predicted"/>
<dbReference type="PANTHER" id="PTHR30154">
    <property type="entry name" value="LEUCINE-RESPONSIVE REGULATORY PROTEIN"/>
    <property type="match status" value="1"/>
</dbReference>
<dbReference type="SUPFAM" id="SSF46785">
    <property type="entry name" value="Winged helix' DNA-binding domain"/>
    <property type="match status" value="1"/>
</dbReference>
<protein>
    <submittedName>
        <fullName evidence="1">Transcriptional regulator</fullName>
    </submittedName>
</protein>
<dbReference type="Gene3D" id="3.30.70.920">
    <property type="match status" value="1"/>
</dbReference>
<dbReference type="GO" id="GO:0043200">
    <property type="term" value="P:response to amino acid"/>
    <property type="evidence" value="ECO:0007669"/>
    <property type="project" value="TreeGrafter"/>
</dbReference>
<dbReference type="GO" id="GO:0043565">
    <property type="term" value="F:sequence-specific DNA binding"/>
    <property type="evidence" value="ECO:0007669"/>
    <property type="project" value="TreeGrafter"/>
</dbReference>
<dbReference type="Proteomes" id="UP000028194">
    <property type="component" value="Chromosome"/>
</dbReference>
<organism evidence="1 2">
    <name type="scientific">Candidatus Nitrososphaera evergladensis SR1</name>
    <dbReference type="NCBI Taxonomy" id="1459636"/>
    <lineage>
        <taxon>Archaea</taxon>
        <taxon>Nitrososphaerota</taxon>
        <taxon>Nitrososphaeria</taxon>
        <taxon>Nitrososphaerales</taxon>
        <taxon>Nitrososphaeraceae</taxon>
        <taxon>Nitrososphaera</taxon>
    </lineage>
</organism>